<reference evidence="1 2" key="1">
    <citation type="submission" date="2024-01" db="EMBL/GenBank/DDBJ databases">
        <title>The genomes of 5 underutilized Papilionoideae crops provide insights into root nodulation and disease resistanc.</title>
        <authorList>
            <person name="Yuan L."/>
        </authorList>
    </citation>
    <scope>NUCLEOTIDE SEQUENCE [LARGE SCALE GENOMIC DNA]</scope>
    <source>
        <strain evidence="1">ZHUSHIDOU_FW_LH</strain>
        <tissue evidence="1">Leaf</tissue>
    </source>
</reference>
<evidence type="ECO:0000313" key="2">
    <source>
        <dbReference type="Proteomes" id="UP001372338"/>
    </source>
</evidence>
<organism evidence="1 2">
    <name type="scientific">Crotalaria pallida</name>
    <name type="common">Smooth rattlebox</name>
    <name type="synonym">Crotalaria striata</name>
    <dbReference type="NCBI Taxonomy" id="3830"/>
    <lineage>
        <taxon>Eukaryota</taxon>
        <taxon>Viridiplantae</taxon>
        <taxon>Streptophyta</taxon>
        <taxon>Embryophyta</taxon>
        <taxon>Tracheophyta</taxon>
        <taxon>Spermatophyta</taxon>
        <taxon>Magnoliopsida</taxon>
        <taxon>eudicotyledons</taxon>
        <taxon>Gunneridae</taxon>
        <taxon>Pentapetalae</taxon>
        <taxon>rosids</taxon>
        <taxon>fabids</taxon>
        <taxon>Fabales</taxon>
        <taxon>Fabaceae</taxon>
        <taxon>Papilionoideae</taxon>
        <taxon>50 kb inversion clade</taxon>
        <taxon>genistoids sensu lato</taxon>
        <taxon>core genistoids</taxon>
        <taxon>Crotalarieae</taxon>
        <taxon>Crotalaria</taxon>
    </lineage>
</organism>
<evidence type="ECO:0000313" key="1">
    <source>
        <dbReference type="EMBL" id="KAK7267248.1"/>
    </source>
</evidence>
<proteinExistence type="predicted"/>
<dbReference type="AlphaFoldDB" id="A0AAN9I4J9"/>
<accession>A0AAN9I4J9</accession>
<comment type="caution">
    <text evidence="1">The sequence shown here is derived from an EMBL/GenBank/DDBJ whole genome shotgun (WGS) entry which is preliminary data.</text>
</comment>
<sequence>MRALWLTLLKERLSYHASACCIMGNFNVVCSVQERMGVSMVNALEIDEFCQFIDDMEVVDLAINGCLLLNLARLRLQLMGAKDFGLKEKLKFLKSKIKVWNRREGGGILCVLYGLEVGDWRM</sequence>
<keyword evidence="2" id="KW-1185">Reference proteome</keyword>
<name>A0AAN9I4J9_CROPI</name>
<gene>
    <name evidence="1" type="ORF">RIF29_19915</name>
</gene>
<dbReference type="EMBL" id="JAYWIO010000004">
    <property type="protein sequence ID" value="KAK7267248.1"/>
    <property type="molecule type" value="Genomic_DNA"/>
</dbReference>
<dbReference type="Proteomes" id="UP001372338">
    <property type="component" value="Unassembled WGS sequence"/>
</dbReference>
<protein>
    <submittedName>
        <fullName evidence="1">Uncharacterized protein</fullName>
    </submittedName>
</protein>